<keyword evidence="2" id="KW-1185">Reference proteome</keyword>
<dbReference type="EMBL" id="JAYMYQ010000004">
    <property type="protein sequence ID" value="KAK7337185.1"/>
    <property type="molecule type" value="Genomic_DNA"/>
</dbReference>
<dbReference type="Proteomes" id="UP001367508">
    <property type="component" value="Unassembled WGS sequence"/>
</dbReference>
<name>A0AAN9LJJ7_CANGL</name>
<gene>
    <name evidence="1" type="ORF">VNO77_17747</name>
</gene>
<evidence type="ECO:0000313" key="1">
    <source>
        <dbReference type="EMBL" id="KAK7337185.1"/>
    </source>
</evidence>
<reference evidence="1 2" key="1">
    <citation type="submission" date="2024-01" db="EMBL/GenBank/DDBJ databases">
        <title>The genomes of 5 underutilized Papilionoideae crops provide insights into root nodulation and disease resistanc.</title>
        <authorList>
            <person name="Jiang F."/>
        </authorList>
    </citation>
    <scope>NUCLEOTIDE SEQUENCE [LARGE SCALE GENOMIC DNA]</scope>
    <source>
        <strain evidence="1">LVBAO_FW01</strain>
        <tissue evidence="1">Leaves</tissue>
    </source>
</reference>
<protein>
    <submittedName>
        <fullName evidence="1">Uncharacterized protein</fullName>
    </submittedName>
</protein>
<proteinExistence type="predicted"/>
<comment type="caution">
    <text evidence="1">The sequence shown here is derived from an EMBL/GenBank/DDBJ whole genome shotgun (WGS) entry which is preliminary data.</text>
</comment>
<accession>A0AAN9LJJ7</accession>
<dbReference type="AlphaFoldDB" id="A0AAN9LJJ7"/>
<evidence type="ECO:0000313" key="2">
    <source>
        <dbReference type="Proteomes" id="UP001367508"/>
    </source>
</evidence>
<sequence>METEETDPKKLQVQVSWIPTTPLNPILPRPVPIWTPRDGNHYQLGSRSNGVHACLECSSDENINRRLHCRSEQGTAAHDRDKTRLSISFDDIPCPGNSFAELLAHSDTPLIYTDATHDPFLENQFVPTFNTLFNPPHLSGEQPLISTIHNQCQDLHGKGNPFRFKLRLLCGCILKLQPVCARYGFWLRTQADKNKTHT</sequence>
<organism evidence="1 2">
    <name type="scientific">Canavalia gladiata</name>
    <name type="common">Sword bean</name>
    <name type="synonym">Dolichos gladiatus</name>
    <dbReference type="NCBI Taxonomy" id="3824"/>
    <lineage>
        <taxon>Eukaryota</taxon>
        <taxon>Viridiplantae</taxon>
        <taxon>Streptophyta</taxon>
        <taxon>Embryophyta</taxon>
        <taxon>Tracheophyta</taxon>
        <taxon>Spermatophyta</taxon>
        <taxon>Magnoliopsida</taxon>
        <taxon>eudicotyledons</taxon>
        <taxon>Gunneridae</taxon>
        <taxon>Pentapetalae</taxon>
        <taxon>rosids</taxon>
        <taxon>fabids</taxon>
        <taxon>Fabales</taxon>
        <taxon>Fabaceae</taxon>
        <taxon>Papilionoideae</taxon>
        <taxon>50 kb inversion clade</taxon>
        <taxon>NPAAA clade</taxon>
        <taxon>indigoferoid/millettioid clade</taxon>
        <taxon>Phaseoleae</taxon>
        <taxon>Canavalia</taxon>
    </lineage>
</organism>